<evidence type="ECO:0000313" key="2">
    <source>
        <dbReference type="EMBL" id="NEU76963.1"/>
    </source>
</evidence>
<feature type="domain" description="Ribbon-helix-helix protein CopG" evidence="1">
    <location>
        <begin position="13"/>
        <end position="47"/>
    </location>
</feature>
<dbReference type="Proteomes" id="UP000031549">
    <property type="component" value="Unassembled WGS sequence"/>
</dbReference>
<protein>
    <submittedName>
        <fullName evidence="2">Ribbon-helix-helix protein, CopG family</fullName>
    </submittedName>
</protein>
<reference evidence="2 3" key="1">
    <citation type="journal article" date="2015" name="Genome Announc.">
        <title>Draft Genome Sequence of Cyanobacterium Hassallia byssoidea Strain VB512170, Isolated from Monuments in India.</title>
        <authorList>
            <person name="Singh D."/>
            <person name="Chandrababunaidu M.M."/>
            <person name="Panda A."/>
            <person name="Sen D."/>
            <person name="Bhattacharyya S."/>
            <person name="Adhikary S.P."/>
            <person name="Tripathy S."/>
        </authorList>
    </citation>
    <scope>NUCLEOTIDE SEQUENCE [LARGE SCALE GENOMIC DNA]</scope>
    <source>
        <strain evidence="2 3">VB512170</strain>
    </source>
</reference>
<gene>
    <name evidence="2" type="ORF">PI95_031820</name>
</gene>
<sequence length="63" mass="7109">MRKPLHGQRKQKLTLTISPEGVELLEAQAKMLGISKSEILERVARNQVSSPSEQQMMGEYLTI</sequence>
<organism evidence="2 3">
    <name type="scientific">Hassallia byssoidea VB512170</name>
    <dbReference type="NCBI Taxonomy" id="1304833"/>
    <lineage>
        <taxon>Bacteria</taxon>
        <taxon>Bacillati</taxon>
        <taxon>Cyanobacteriota</taxon>
        <taxon>Cyanophyceae</taxon>
        <taxon>Nostocales</taxon>
        <taxon>Tolypothrichaceae</taxon>
        <taxon>Hassallia</taxon>
    </lineage>
</organism>
<accession>A0A846HIV2</accession>
<dbReference type="GO" id="GO:0006355">
    <property type="term" value="P:regulation of DNA-templated transcription"/>
    <property type="evidence" value="ECO:0007669"/>
    <property type="project" value="InterPro"/>
</dbReference>
<dbReference type="EMBL" id="JTCM02000143">
    <property type="protein sequence ID" value="NEU76963.1"/>
    <property type="molecule type" value="Genomic_DNA"/>
</dbReference>
<proteinExistence type="predicted"/>
<evidence type="ECO:0000259" key="1">
    <source>
        <dbReference type="Pfam" id="PF01402"/>
    </source>
</evidence>
<keyword evidence="3" id="KW-1185">Reference proteome</keyword>
<dbReference type="Pfam" id="PF01402">
    <property type="entry name" value="RHH_1"/>
    <property type="match status" value="1"/>
</dbReference>
<name>A0A846HIV2_9CYAN</name>
<evidence type="ECO:0000313" key="3">
    <source>
        <dbReference type="Proteomes" id="UP000031549"/>
    </source>
</evidence>
<dbReference type="InterPro" id="IPR002145">
    <property type="entry name" value="CopG"/>
</dbReference>
<comment type="caution">
    <text evidence="2">The sequence shown here is derived from an EMBL/GenBank/DDBJ whole genome shotgun (WGS) entry which is preliminary data.</text>
</comment>
<dbReference type="AlphaFoldDB" id="A0A846HIV2"/>